<evidence type="ECO:0000313" key="2">
    <source>
        <dbReference type="EMBL" id="PFX23647.1"/>
    </source>
</evidence>
<protein>
    <submittedName>
        <fullName evidence="2">Uncharacterized protein</fullName>
    </submittedName>
</protein>
<evidence type="ECO:0000256" key="1">
    <source>
        <dbReference type="SAM" id="MobiDB-lite"/>
    </source>
</evidence>
<proteinExistence type="predicted"/>
<feature type="region of interest" description="Disordered" evidence="1">
    <location>
        <begin position="1"/>
        <end position="49"/>
    </location>
</feature>
<keyword evidence="3" id="KW-1185">Reference proteome</keyword>
<gene>
    <name evidence="2" type="ORF">AWC38_SpisGene11801</name>
</gene>
<evidence type="ECO:0000313" key="3">
    <source>
        <dbReference type="Proteomes" id="UP000225706"/>
    </source>
</evidence>
<name>A0A2B4S4X0_STYPI</name>
<sequence length="75" mass="8531">MFGDARDVDEMFNNNSEQQEKRREKNEPQLISKPPEENGQQSVSNSKLRIADLKAPTSVGSDLVVLGREFRSLLR</sequence>
<dbReference type="Proteomes" id="UP000225706">
    <property type="component" value="Unassembled WGS sequence"/>
</dbReference>
<feature type="compositionally biased region" description="Basic and acidic residues" evidence="1">
    <location>
        <begin position="18"/>
        <end position="27"/>
    </location>
</feature>
<feature type="compositionally biased region" description="Polar residues" evidence="1">
    <location>
        <begin position="38"/>
        <end position="47"/>
    </location>
</feature>
<accession>A0A2B4S4X0</accession>
<reference evidence="3" key="1">
    <citation type="journal article" date="2017" name="bioRxiv">
        <title>Comparative analysis of the genomes of Stylophora pistillata and Acropora digitifera provides evidence for extensive differences between species of corals.</title>
        <authorList>
            <person name="Voolstra C.R."/>
            <person name="Li Y."/>
            <person name="Liew Y.J."/>
            <person name="Baumgarten S."/>
            <person name="Zoccola D."/>
            <person name="Flot J.-F."/>
            <person name="Tambutte S."/>
            <person name="Allemand D."/>
            <person name="Aranda M."/>
        </authorList>
    </citation>
    <scope>NUCLEOTIDE SEQUENCE [LARGE SCALE GENOMIC DNA]</scope>
</reference>
<comment type="caution">
    <text evidence="2">The sequence shown here is derived from an EMBL/GenBank/DDBJ whole genome shotgun (WGS) entry which is preliminary data.</text>
</comment>
<dbReference type="EMBL" id="LSMT01000201">
    <property type="protein sequence ID" value="PFX23647.1"/>
    <property type="molecule type" value="Genomic_DNA"/>
</dbReference>
<dbReference type="AlphaFoldDB" id="A0A2B4S4X0"/>
<organism evidence="2 3">
    <name type="scientific">Stylophora pistillata</name>
    <name type="common">Smooth cauliflower coral</name>
    <dbReference type="NCBI Taxonomy" id="50429"/>
    <lineage>
        <taxon>Eukaryota</taxon>
        <taxon>Metazoa</taxon>
        <taxon>Cnidaria</taxon>
        <taxon>Anthozoa</taxon>
        <taxon>Hexacorallia</taxon>
        <taxon>Scleractinia</taxon>
        <taxon>Astrocoeniina</taxon>
        <taxon>Pocilloporidae</taxon>
        <taxon>Stylophora</taxon>
    </lineage>
</organism>